<name>A0A8T1PJU1_CARIL</name>
<sequence length="66" mass="7427">MDPRCQMHVVQKLINNLNSMHPDTVPVVFNGFSYGRKDELASDMGPRACRIAVYKAGCLTVETLRM</sequence>
<evidence type="ECO:0000313" key="2">
    <source>
        <dbReference type="Proteomes" id="UP000811609"/>
    </source>
</evidence>
<protein>
    <submittedName>
        <fullName evidence="1">Uncharacterized protein</fullName>
    </submittedName>
</protein>
<proteinExistence type="predicted"/>
<gene>
    <name evidence="1" type="ORF">CIPAW_09G097800</name>
</gene>
<organism evidence="1 2">
    <name type="scientific">Carya illinoinensis</name>
    <name type="common">Pecan</name>
    <dbReference type="NCBI Taxonomy" id="32201"/>
    <lineage>
        <taxon>Eukaryota</taxon>
        <taxon>Viridiplantae</taxon>
        <taxon>Streptophyta</taxon>
        <taxon>Embryophyta</taxon>
        <taxon>Tracheophyta</taxon>
        <taxon>Spermatophyta</taxon>
        <taxon>Magnoliopsida</taxon>
        <taxon>eudicotyledons</taxon>
        <taxon>Gunneridae</taxon>
        <taxon>Pentapetalae</taxon>
        <taxon>rosids</taxon>
        <taxon>fabids</taxon>
        <taxon>Fagales</taxon>
        <taxon>Juglandaceae</taxon>
        <taxon>Carya</taxon>
    </lineage>
</organism>
<dbReference type="EMBL" id="CM031817">
    <property type="protein sequence ID" value="KAG6641791.1"/>
    <property type="molecule type" value="Genomic_DNA"/>
</dbReference>
<reference evidence="1" key="1">
    <citation type="submission" date="2020-12" db="EMBL/GenBank/DDBJ databases">
        <title>WGS assembly of Carya illinoinensis cv. Pawnee.</title>
        <authorList>
            <person name="Platts A."/>
            <person name="Shu S."/>
            <person name="Wright S."/>
            <person name="Barry K."/>
            <person name="Edger P."/>
            <person name="Pires J.C."/>
            <person name="Schmutz J."/>
        </authorList>
    </citation>
    <scope>NUCLEOTIDE SEQUENCE</scope>
    <source>
        <tissue evidence="1">Leaf</tissue>
    </source>
</reference>
<dbReference type="Proteomes" id="UP000811609">
    <property type="component" value="Chromosome 9"/>
</dbReference>
<keyword evidence="2" id="KW-1185">Reference proteome</keyword>
<evidence type="ECO:0000313" key="1">
    <source>
        <dbReference type="EMBL" id="KAG6641791.1"/>
    </source>
</evidence>
<accession>A0A8T1PJU1</accession>
<comment type="caution">
    <text evidence="1">The sequence shown here is derived from an EMBL/GenBank/DDBJ whole genome shotgun (WGS) entry which is preliminary data.</text>
</comment>
<dbReference type="AlphaFoldDB" id="A0A8T1PJU1"/>